<organism evidence="1 2">
    <name type="scientific">Rotaria sordida</name>
    <dbReference type="NCBI Taxonomy" id="392033"/>
    <lineage>
        <taxon>Eukaryota</taxon>
        <taxon>Metazoa</taxon>
        <taxon>Spiralia</taxon>
        <taxon>Gnathifera</taxon>
        <taxon>Rotifera</taxon>
        <taxon>Eurotatoria</taxon>
        <taxon>Bdelloidea</taxon>
        <taxon>Philodinida</taxon>
        <taxon>Philodinidae</taxon>
        <taxon>Rotaria</taxon>
    </lineage>
</organism>
<proteinExistence type="predicted"/>
<protein>
    <submittedName>
        <fullName evidence="1">Uncharacterized protein</fullName>
    </submittedName>
</protein>
<dbReference type="Gene3D" id="3.40.395.10">
    <property type="entry name" value="Adenoviral Proteinase, Chain A"/>
    <property type="match status" value="1"/>
</dbReference>
<dbReference type="Proteomes" id="UP000663874">
    <property type="component" value="Unassembled WGS sequence"/>
</dbReference>
<sequence>TPKTVGLNNNTIRFDLSSEDLLCLNEGEYLNDNIIDFYLQ</sequence>
<reference evidence="1" key="1">
    <citation type="submission" date="2021-02" db="EMBL/GenBank/DDBJ databases">
        <authorList>
            <person name="Nowell W R."/>
        </authorList>
    </citation>
    <scope>NUCLEOTIDE SEQUENCE</scope>
</reference>
<dbReference type="EMBL" id="CAJOBE010064201">
    <property type="protein sequence ID" value="CAF4395958.1"/>
    <property type="molecule type" value="Genomic_DNA"/>
</dbReference>
<gene>
    <name evidence="1" type="ORF">FNK824_LOCUS43785</name>
</gene>
<dbReference type="AlphaFoldDB" id="A0A820NY32"/>
<comment type="caution">
    <text evidence="1">The sequence shown here is derived from an EMBL/GenBank/DDBJ whole genome shotgun (WGS) entry which is preliminary data.</text>
</comment>
<feature type="non-terminal residue" evidence="1">
    <location>
        <position position="1"/>
    </location>
</feature>
<evidence type="ECO:0000313" key="2">
    <source>
        <dbReference type="Proteomes" id="UP000663874"/>
    </source>
</evidence>
<accession>A0A820NY32</accession>
<dbReference type="InterPro" id="IPR038765">
    <property type="entry name" value="Papain-like_cys_pep_sf"/>
</dbReference>
<name>A0A820NY32_9BILA</name>
<dbReference type="SUPFAM" id="SSF54001">
    <property type="entry name" value="Cysteine proteinases"/>
    <property type="match status" value="1"/>
</dbReference>
<evidence type="ECO:0000313" key="1">
    <source>
        <dbReference type="EMBL" id="CAF4395958.1"/>
    </source>
</evidence>